<dbReference type="EMBL" id="CAUYUJ010015534">
    <property type="protein sequence ID" value="CAK0855270.1"/>
    <property type="molecule type" value="Genomic_DNA"/>
</dbReference>
<feature type="transmembrane region" description="Helical" evidence="2">
    <location>
        <begin position="121"/>
        <end position="143"/>
    </location>
</feature>
<organism evidence="4 5">
    <name type="scientific">Prorocentrum cordatum</name>
    <dbReference type="NCBI Taxonomy" id="2364126"/>
    <lineage>
        <taxon>Eukaryota</taxon>
        <taxon>Sar</taxon>
        <taxon>Alveolata</taxon>
        <taxon>Dinophyceae</taxon>
        <taxon>Prorocentrales</taxon>
        <taxon>Prorocentraceae</taxon>
        <taxon>Prorocentrum</taxon>
    </lineage>
</organism>
<feature type="chain" id="PRO_5045084635" evidence="3">
    <location>
        <begin position="28"/>
        <end position="505"/>
    </location>
</feature>
<evidence type="ECO:0000313" key="4">
    <source>
        <dbReference type="EMBL" id="CAK0855270.1"/>
    </source>
</evidence>
<feature type="compositionally biased region" description="Pro residues" evidence="1">
    <location>
        <begin position="369"/>
        <end position="379"/>
    </location>
</feature>
<keyword evidence="2" id="KW-0812">Transmembrane</keyword>
<gene>
    <name evidence="4" type="ORF">PCOR1329_LOCUS46055</name>
</gene>
<keyword evidence="2" id="KW-1133">Transmembrane helix</keyword>
<reference evidence="4" key="1">
    <citation type="submission" date="2023-10" db="EMBL/GenBank/DDBJ databases">
        <authorList>
            <person name="Chen Y."/>
            <person name="Shah S."/>
            <person name="Dougan E. K."/>
            <person name="Thang M."/>
            <person name="Chan C."/>
        </authorList>
    </citation>
    <scope>NUCLEOTIDE SEQUENCE [LARGE SCALE GENOMIC DNA]</scope>
</reference>
<name>A0ABN9U830_9DINO</name>
<keyword evidence="5" id="KW-1185">Reference proteome</keyword>
<evidence type="ECO:0000256" key="1">
    <source>
        <dbReference type="SAM" id="MobiDB-lite"/>
    </source>
</evidence>
<evidence type="ECO:0000313" key="5">
    <source>
        <dbReference type="Proteomes" id="UP001189429"/>
    </source>
</evidence>
<feature type="region of interest" description="Disordered" evidence="1">
    <location>
        <begin position="244"/>
        <end position="281"/>
    </location>
</feature>
<feature type="compositionally biased region" description="Pro residues" evidence="1">
    <location>
        <begin position="404"/>
        <end position="413"/>
    </location>
</feature>
<proteinExistence type="predicted"/>
<feature type="compositionally biased region" description="Basic residues" evidence="1">
    <location>
        <begin position="251"/>
        <end position="266"/>
    </location>
</feature>
<keyword evidence="2" id="KW-0472">Membrane</keyword>
<feature type="signal peptide" evidence="3">
    <location>
        <begin position="1"/>
        <end position="27"/>
    </location>
</feature>
<evidence type="ECO:0000256" key="3">
    <source>
        <dbReference type="SAM" id="SignalP"/>
    </source>
</evidence>
<sequence length="505" mass="51630">MPRARAGGARALAALAAGALAWRAARTAFAGLPLREVALAGALLAGEAGPSGLADPARSPLAYDLGASSVQLAKDVAYGGKTGGGLDGTYEEKGTAKLKDFVDSEKAIAQDQKFEEKFDQYIGVFAILFVGAFIAPMVTYFWYVRDTDPFENCAGPVVNFAPPAHSFDVFSLGVLALHLLLGKTEARSRLEVLRDDRHAWAANMANTASLGLPVELVWRMLGEPSTRPSPSEVLAAMSEPVAPDVPAVARSRSRSADRRRRERRQRWQLASSGSGGSAAPLPASALVPGASASTASAAAAPAAPAAAPAAAAPAALPPAAAPAAAAAPRGGAAAAPAAAAPARAPGGAAAVCSGAAAAWQAQEDGVDSPPLPLLPPAVEPPAAGAQRAAAQAPGAAERGAQTGPEPPPPGPRPPARRARFDPIELQMGDRVGAQTVAKMRQCMDGARADQTSSNDALASRVKYCRVSHTRDRSVMKCGASIKKGTPPKNHQERLLQLALDGLEDL</sequence>
<protein>
    <submittedName>
        <fullName evidence="4">Uncharacterized protein</fullName>
    </submittedName>
</protein>
<accession>A0ABN9U830</accession>
<keyword evidence="3" id="KW-0732">Signal</keyword>
<comment type="caution">
    <text evidence="4">The sequence shown here is derived from an EMBL/GenBank/DDBJ whole genome shotgun (WGS) entry which is preliminary data.</text>
</comment>
<dbReference type="Proteomes" id="UP001189429">
    <property type="component" value="Unassembled WGS sequence"/>
</dbReference>
<feature type="compositionally biased region" description="Low complexity" evidence="1">
    <location>
        <begin position="380"/>
        <end position="403"/>
    </location>
</feature>
<evidence type="ECO:0000256" key="2">
    <source>
        <dbReference type="SAM" id="Phobius"/>
    </source>
</evidence>
<feature type="compositionally biased region" description="Low complexity" evidence="1">
    <location>
        <begin position="269"/>
        <end position="281"/>
    </location>
</feature>
<feature type="region of interest" description="Disordered" evidence="1">
    <location>
        <begin position="363"/>
        <end position="417"/>
    </location>
</feature>